<keyword evidence="2" id="KW-1185">Reference proteome</keyword>
<accession>A0A8D5JL32</accession>
<protein>
    <submittedName>
        <fullName evidence="1">Uncharacterized protein</fullName>
    </submittedName>
</protein>
<evidence type="ECO:0000313" key="1">
    <source>
        <dbReference type="EMBL" id="BCM24490.1"/>
    </source>
</evidence>
<dbReference type="AlphaFoldDB" id="A0A8D5JL32"/>
<dbReference type="EMBL" id="AP024110">
    <property type="protein sequence ID" value="BCM24490.1"/>
    <property type="molecule type" value="Genomic_DNA"/>
</dbReference>
<dbReference type="RefSeq" id="WP_221765018.1">
    <property type="nucleotide sequence ID" value="NZ_AP024110.1"/>
</dbReference>
<sequence>MNLRIVTNHLPIEDAYAHLVIEKGKKGLGVGSWVVEQKYKYLCTYIDAARSAFNRWPNKVYIDPFCGPGRIQVREESFTRPNGAVTAWLQSLKSKAPFSKILIGDIGYVCIHRYWFISNSIFTKK</sequence>
<name>A0A8D5JL32_9PROT</name>
<evidence type="ECO:0000313" key="2">
    <source>
        <dbReference type="Proteomes" id="UP000826722"/>
    </source>
</evidence>
<dbReference type="Proteomes" id="UP000826722">
    <property type="component" value="Chromosome"/>
</dbReference>
<gene>
    <name evidence="1" type="ORF">ZMTM_07490</name>
</gene>
<dbReference type="KEGG" id="mpau:ZMTM_07490"/>
<organism evidence="1 2">
    <name type="scientific">Methyloradius palustris</name>
    <dbReference type="NCBI Taxonomy" id="2778876"/>
    <lineage>
        <taxon>Bacteria</taxon>
        <taxon>Pseudomonadati</taxon>
        <taxon>Pseudomonadota</taxon>
        <taxon>Betaproteobacteria</taxon>
        <taxon>Nitrosomonadales</taxon>
        <taxon>Methylophilaceae</taxon>
        <taxon>Methyloradius</taxon>
    </lineage>
</organism>
<reference evidence="1" key="1">
    <citation type="journal article" date="2021" name="Arch. Microbiol.">
        <title>Methyloradius palustris gen. nov., sp. nov., a methanol-oxidizing bacterium isolated from snow.</title>
        <authorList>
            <person name="Miyadera T."/>
            <person name="Kojima H."/>
            <person name="Fukui M."/>
        </authorList>
    </citation>
    <scope>NUCLEOTIDE SEQUENCE</scope>
    <source>
        <strain evidence="1">Zm11</strain>
    </source>
</reference>
<proteinExistence type="predicted"/>